<dbReference type="SUPFAM" id="SSF53850">
    <property type="entry name" value="Periplasmic binding protein-like II"/>
    <property type="match status" value="1"/>
</dbReference>
<name>A0ABT3Z9B2_9HYPH</name>
<comment type="caution">
    <text evidence="1">The sequence shown here is derived from an EMBL/GenBank/DDBJ whole genome shotgun (WGS) entry which is preliminary data.</text>
</comment>
<reference evidence="1" key="1">
    <citation type="submission" date="2022-10" db="EMBL/GenBank/DDBJ databases">
        <title>Hoeflea sp. G2-23, isolated from marine algae.</title>
        <authorList>
            <person name="Kristyanto S."/>
            <person name="Kim J.M."/>
            <person name="Jeon C.O."/>
        </authorList>
    </citation>
    <scope>NUCLEOTIDE SEQUENCE</scope>
    <source>
        <strain evidence="1">G2-23</strain>
    </source>
</reference>
<proteinExistence type="predicted"/>
<dbReference type="Gene3D" id="3.40.190.10">
    <property type="entry name" value="Periplasmic binding protein-like II"/>
    <property type="match status" value="1"/>
</dbReference>
<evidence type="ECO:0000313" key="2">
    <source>
        <dbReference type="Proteomes" id="UP001073227"/>
    </source>
</evidence>
<gene>
    <name evidence="1" type="ORF">OEG84_11125</name>
</gene>
<dbReference type="PANTHER" id="PTHR35841:SF1">
    <property type="entry name" value="PHOSPHONATES-BINDING PERIPLASMIC PROTEIN"/>
    <property type="match status" value="1"/>
</dbReference>
<protein>
    <submittedName>
        <fullName evidence="1">PhnD/SsuA/transferrin family substrate-binding protein</fullName>
    </submittedName>
</protein>
<accession>A0ABT3Z9B2</accession>
<dbReference type="Proteomes" id="UP001073227">
    <property type="component" value="Unassembled WGS sequence"/>
</dbReference>
<dbReference type="Pfam" id="PF12974">
    <property type="entry name" value="Phosphonate-bd"/>
    <property type="match status" value="1"/>
</dbReference>
<evidence type="ECO:0000313" key="1">
    <source>
        <dbReference type="EMBL" id="MCY0148248.1"/>
    </source>
</evidence>
<dbReference type="PANTHER" id="PTHR35841">
    <property type="entry name" value="PHOSPHONATES-BINDING PERIPLASMIC PROTEIN"/>
    <property type="match status" value="1"/>
</dbReference>
<organism evidence="1 2">
    <name type="scientific">Hoeflea algicola</name>
    <dbReference type="NCBI Taxonomy" id="2983763"/>
    <lineage>
        <taxon>Bacteria</taxon>
        <taxon>Pseudomonadati</taxon>
        <taxon>Pseudomonadota</taxon>
        <taxon>Alphaproteobacteria</taxon>
        <taxon>Hyphomicrobiales</taxon>
        <taxon>Rhizobiaceae</taxon>
        <taxon>Hoeflea</taxon>
    </lineage>
</organism>
<dbReference type="EMBL" id="JAOVZR010000001">
    <property type="protein sequence ID" value="MCY0148248.1"/>
    <property type="molecule type" value="Genomic_DNA"/>
</dbReference>
<dbReference type="RefSeq" id="WP_267653821.1">
    <property type="nucleotide sequence ID" value="NZ_JAOVZR010000001.1"/>
</dbReference>
<keyword evidence="2" id="KW-1185">Reference proteome</keyword>
<sequence>MKLPRPEGDATTGVASLPMYDWPEIRAATDALWTAIRQQLRNIGIAAPFLLERSDDPEPLWRHPGLVLSQTCGFPYANGLAGKVALIGAPAHAVTGAAPGRYFSVLVARKADAAPTMADLADRRFAYNMTHSQSGFAAPVRLLAAGGHASRPQPLQTGAHRASIHAVARGEADWAAIDAVTWELAKRHDAAADELQVFSRTPETPALPLIASIRYADQAEAIASANEVAFSSLPAGIRDATLVTGLARVKQSDYAALAIPVPAHEALPGLSI</sequence>